<dbReference type="AlphaFoldDB" id="A0A2V0NRR9"/>
<feature type="chain" id="PRO_5015934350" description="RRM domain-containing protein" evidence="2">
    <location>
        <begin position="28"/>
        <end position="319"/>
    </location>
</feature>
<evidence type="ECO:0000313" key="4">
    <source>
        <dbReference type="Proteomes" id="UP000247498"/>
    </source>
</evidence>
<reference evidence="3 4" key="1">
    <citation type="journal article" date="2018" name="Sci. Rep.">
        <title>Raphidocelis subcapitata (=Pseudokirchneriella subcapitata) provides an insight into genome evolution and environmental adaptations in the Sphaeropleales.</title>
        <authorList>
            <person name="Suzuki S."/>
            <person name="Yamaguchi H."/>
            <person name="Nakajima N."/>
            <person name="Kawachi M."/>
        </authorList>
    </citation>
    <scope>NUCLEOTIDE SEQUENCE [LARGE SCALE GENOMIC DNA]</scope>
    <source>
        <strain evidence="3 4">NIES-35</strain>
    </source>
</reference>
<sequence>MRFPGRQARSRLLLVAVAALAPAAVSGQLGGGSYVGAFRGGGGGGGGGGWGGSGGGGWGGGGGILNRLTNQASNGYGGGGMMPMPAPMPLPAPAPMPMPLPAPGPAPIPGGGGSGMPLPAPAPAPTPMPLPAPTPAPTGPDGRAATKVGQAQLATNAQASETRQQQLGNVFSAPSSAVDVRSALAASAAAPQMQSASFATGPPAGGGFQSAAPTSVLRLRNGCKDIEIEALARVLDPSAGAFRTLGFFTLKPGASVEAARASGRTAFVFAQEKGKGCGGGGRCWNGDAGPFDGPGGRNFPFHQVEIPDGQSDFTHSFEC</sequence>
<comment type="caution">
    <text evidence="3">The sequence shown here is derived from an EMBL/GenBank/DDBJ whole genome shotgun (WGS) entry which is preliminary data.</text>
</comment>
<evidence type="ECO:0000256" key="2">
    <source>
        <dbReference type="SAM" id="SignalP"/>
    </source>
</evidence>
<feature type="region of interest" description="Disordered" evidence="1">
    <location>
        <begin position="103"/>
        <end position="144"/>
    </location>
</feature>
<evidence type="ECO:0000256" key="1">
    <source>
        <dbReference type="SAM" id="MobiDB-lite"/>
    </source>
</evidence>
<gene>
    <name evidence="3" type="ORF">Rsub_00236</name>
</gene>
<evidence type="ECO:0000313" key="3">
    <source>
        <dbReference type="EMBL" id="GBF87525.1"/>
    </source>
</evidence>
<feature type="signal peptide" evidence="2">
    <location>
        <begin position="1"/>
        <end position="27"/>
    </location>
</feature>
<feature type="compositionally biased region" description="Pro residues" evidence="1">
    <location>
        <begin position="118"/>
        <end position="138"/>
    </location>
</feature>
<protein>
    <recommendedName>
        <fullName evidence="5">RRM domain-containing protein</fullName>
    </recommendedName>
</protein>
<evidence type="ECO:0008006" key="5">
    <source>
        <dbReference type="Google" id="ProtNLM"/>
    </source>
</evidence>
<dbReference type="OrthoDB" id="559729at2759"/>
<organism evidence="3 4">
    <name type="scientific">Raphidocelis subcapitata</name>
    <dbReference type="NCBI Taxonomy" id="307507"/>
    <lineage>
        <taxon>Eukaryota</taxon>
        <taxon>Viridiplantae</taxon>
        <taxon>Chlorophyta</taxon>
        <taxon>core chlorophytes</taxon>
        <taxon>Chlorophyceae</taxon>
        <taxon>CS clade</taxon>
        <taxon>Sphaeropleales</taxon>
        <taxon>Selenastraceae</taxon>
        <taxon>Raphidocelis</taxon>
    </lineage>
</organism>
<proteinExistence type="predicted"/>
<keyword evidence="4" id="KW-1185">Reference proteome</keyword>
<dbReference type="InParanoid" id="A0A2V0NRR9"/>
<dbReference type="EMBL" id="BDRX01000001">
    <property type="protein sequence ID" value="GBF87525.1"/>
    <property type="molecule type" value="Genomic_DNA"/>
</dbReference>
<accession>A0A2V0NRR9</accession>
<keyword evidence="2" id="KW-0732">Signal</keyword>
<dbReference type="Proteomes" id="UP000247498">
    <property type="component" value="Unassembled WGS sequence"/>
</dbReference>
<name>A0A2V0NRR9_9CHLO</name>